<sequence length="85" mass="9626">ASRVFKTALIEAWKESLRGEIVNSNGEHNINAEGWDPEALSITLNAIYSYTKAIPNTITLEMLYKIAVLVDYYKLYNALHFFASV</sequence>
<dbReference type="EMBL" id="JAUKTV010000006">
    <property type="protein sequence ID" value="KAK0736350.1"/>
    <property type="molecule type" value="Genomic_DNA"/>
</dbReference>
<evidence type="ECO:0008006" key="3">
    <source>
        <dbReference type="Google" id="ProtNLM"/>
    </source>
</evidence>
<dbReference type="Proteomes" id="UP001172159">
    <property type="component" value="Unassembled WGS sequence"/>
</dbReference>
<reference evidence="1" key="1">
    <citation type="submission" date="2023-06" db="EMBL/GenBank/DDBJ databases">
        <title>Genome-scale phylogeny and comparative genomics of the fungal order Sordariales.</title>
        <authorList>
            <consortium name="Lawrence Berkeley National Laboratory"/>
            <person name="Hensen N."/>
            <person name="Bonometti L."/>
            <person name="Westerberg I."/>
            <person name="Brannstrom I.O."/>
            <person name="Guillou S."/>
            <person name="Cros-Aarteil S."/>
            <person name="Calhoun S."/>
            <person name="Haridas S."/>
            <person name="Kuo A."/>
            <person name="Mondo S."/>
            <person name="Pangilinan J."/>
            <person name="Riley R."/>
            <person name="Labutti K."/>
            <person name="Andreopoulos B."/>
            <person name="Lipzen A."/>
            <person name="Chen C."/>
            <person name="Yanf M."/>
            <person name="Daum C."/>
            <person name="Ng V."/>
            <person name="Clum A."/>
            <person name="Steindorff A."/>
            <person name="Ohm R."/>
            <person name="Martin F."/>
            <person name="Silar P."/>
            <person name="Natvig D."/>
            <person name="Lalanne C."/>
            <person name="Gautier V."/>
            <person name="Ament-Velasquez S.L."/>
            <person name="Kruys A."/>
            <person name="Hutchinson M.I."/>
            <person name="Powell A.J."/>
            <person name="Barry K."/>
            <person name="Miller A.N."/>
            <person name="Grigoriev I.V."/>
            <person name="Debuchy R."/>
            <person name="Gladieux P."/>
            <person name="Thoren M.H."/>
            <person name="Johannesson H."/>
        </authorList>
    </citation>
    <scope>NUCLEOTIDE SEQUENCE</scope>
    <source>
        <strain evidence="1">CBS 540.89</strain>
    </source>
</reference>
<name>A0AA40BLC2_9PEZI</name>
<organism evidence="1 2">
    <name type="scientific">Apiosordaria backusii</name>
    <dbReference type="NCBI Taxonomy" id="314023"/>
    <lineage>
        <taxon>Eukaryota</taxon>
        <taxon>Fungi</taxon>
        <taxon>Dikarya</taxon>
        <taxon>Ascomycota</taxon>
        <taxon>Pezizomycotina</taxon>
        <taxon>Sordariomycetes</taxon>
        <taxon>Sordariomycetidae</taxon>
        <taxon>Sordariales</taxon>
        <taxon>Lasiosphaeriaceae</taxon>
        <taxon>Apiosordaria</taxon>
    </lineage>
</organism>
<evidence type="ECO:0000313" key="2">
    <source>
        <dbReference type="Proteomes" id="UP001172159"/>
    </source>
</evidence>
<proteinExistence type="predicted"/>
<keyword evidence="2" id="KW-1185">Reference proteome</keyword>
<comment type="caution">
    <text evidence="1">The sequence shown here is derived from an EMBL/GenBank/DDBJ whole genome shotgun (WGS) entry which is preliminary data.</text>
</comment>
<dbReference type="AlphaFoldDB" id="A0AA40BLC2"/>
<evidence type="ECO:0000313" key="1">
    <source>
        <dbReference type="EMBL" id="KAK0736350.1"/>
    </source>
</evidence>
<accession>A0AA40BLC2</accession>
<feature type="non-terminal residue" evidence="1">
    <location>
        <position position="1"/>
    </location>
</feature>
<protein>
    <recommendedName>
        <fullName evidence="3">BTB domain-containing protein</fullName>
    </recommendedName>
</protein>
<gene>
    <name evidence="1" type="ORF">B0T21DRAFT_288205</name>
</gene>